<dbReference type="GO" id="GO:0016020">
    <property type="term" value="C:membrane"/>
    <property type="evidence" value="ECO:0007669"/>
    <property type="project" value="UniProtKB-SubCell"/>
</dbReference>
<evidence type="ECO:0000256" key="1">
    <source>
        <dbReference type="ARBA" id="ARBA00004141"/>
    </source>
</evidence>
<evidence type="ECO:0000256" key="6">
    <source>
        <dbReference type="SAM" id="Phobius"/>
    </source>
</evidence>
<sequence length="171" mass="19013">MQPQACLHRPCRSIVQTMTLIGVFEPNLNFGKYRWTIGICLAGALVCALLLPTALMLTAFLDNAILSVHTHAPYEDPQISPPVHVQFIDWVLGICSFFGIINLIDKGRIRGDDHGDSSAAWRVRLFLFIGFAFMAGGLAGSVSLLVLKYVMMDYPNSTHTTAMPTYRRTWP</sequence>
<dbReference type="InterPro" id="IPR007919">
    <property type="entry name" value="UPF0220"/>
</dbReference>
<name>A0A9P7JHQ4_9AGAM</name>
<feature type="transmembrane region" description="Helical" evidence="6">
    <location>
        <begin position="125"/>
        <end position="147"/>
    </location>
</feature>
<dbReference type="GeneID" id="64637878"/>
<comment type="similarity">
    <text evidence="2">Belongs to the UPF0220 family.</text>
</comment>
<keyword evidence="5 6" id="KW-0472">Membrane</keyword>
<dbReference type="OrthoDB" id="268928at2759"/>
<evidence type="ECO:0000256" key="3">
    <source>
        <dbReference type="ARBA" id="ARBA00022692"/>
    </source>
</evidence>
<dbReference type="Pfam" id="PF05255">
    <property type="entry name" value="UPF0220"/>
    <property type="match status" value="1"/>
</dbReference>
<evidence type="ECO:0000313" key="7">
    <source>
        <dbReference type="EMBL" id="KAG1823766.1"/>
    </source>
</evidence>
<reference evidence="7" key="1">
    <citation type="journal article" date="2020" name="New Phytol.">
        <title>Comparative genomics reveals dynamic genome evolution in host specialist ectomycorrhizal fungi.</title>
        <authorList>
            <person name="Lofgren L.A."/>
            <person name="Nguyen N.H."/>
            <person name="Vilgalys R."/>
            <person name="Ruytinx J."/>
            <person name="Liao H.L."/>
            <person name="Branco S."/>
            <person name="Kuo A."/>
            <person name="LaButti K."/>
            <person name="Lipzen A."/>
            <person name="Andreopoulos W."/>
            <person name="Pangilinan J."/>
            <person name="Riley R."/>
            <person name="Hundley H."/>
            <person name="Na H."/>
            <person name="Barry K."/>
            <person name="Grigoriev I.V."/>
            <person name="Stajich J.E."/>
            <person name="Kennedy P.G."/>
        </authorList>
    </citation>
    <scope>NUCLEOTIDE SEQUENCE</scope>
    <source>
        <strain evidence="7">MN1</strain>
    </source>
</reference>
<keyword evidence="8" id="KW-1185">Reference proteome</keyword>
<evidence type="ECO:0000256" key="4">
    <source>
        <dbReference type="ARBA" id="ARBA00022989"/>
    </source>
</evidence>
<protein>
    <submittedName>
        <fullName evidence="7">Uncharacterized protein</fullName>
    </submittedName>
</protein>
<keyword evidence="4 6" id="KW-1133">Transmembrane helix</keyword>
<dbReference type="EMBL" id="JABBWG010000004">
    <property type="protein sequence ID" value="KAG1823766.1"/>
    <property type="molecule type" value="Genomic_DNA"/>
</dbReference>
<evidence type="ECO:0000256" key="5">
    <source>
        <dbReference type="ARBA" id="ARBA00023136"/>
    </source>
</evidence>
<dbReference type="RefSeq" id="XP_041197826.1">
    <property type="nucleotide sequence ID" value="XM_041343862.1"/>
</dbReference>
<proteinExistence type="inferred from homology"/>
<accession>A0A9P7JHQ4</accession>
<evidence type="ECO:0000313" key="8">
    <source>
        <dbReference type="Proteomes" id="UP000807769"/>
    </source>
</evidence>
<comment type="subcellular location">
    <subcellularLocation>
        <location evidence="1">Membrane</location>
        <topology evidence="1">Multi-pass membrane protein</topology>
    </subcellularLocation>
</comment>
<dbReference type="AlphaFoldDB" id="A0A9P7JHQ4"/>
<keyword evidence="3 6" id="KW-0812">Transmembrane</keyword>
<dbReference type="Proteomes" id="UP000807769">
    <property type="component" value="Unassembled WGS sequence"/>
</dbReference>
<organism evidence="7 8">
    <name type="scientific">Suillus subaureus</name>
    <dbReference type="NCBI Taxonomy" id="48587"/>
    <lineage>
        <taxon>Eukaryota</taxon>
        <taxon>Fungi</taxon>
        <taxon>Dikarya</taxon>
        <taxon>Basidiomycota</taxon>
        <taxon>Agaricomycotina</taxon>
        <taxon>Agaricomycetes</taxon>
        <taxon>Agaricomycetidae</taxon>
        <taxon>Boletales</taxon>
        <taxon>Suillineae</taxon>
        <taxon>Suillaceae</taxon>
        <taxon>Suillus</taxon>
    </lineage>
</organism>
<evidence type="ECO:0000256" key="2">
    <source>
        <dbReference type="ARBA" id="ARBA00005335"/>
    </source>
</evidence>
<comment type="caution">
    <text evidence="7">The sequence shown here is derived from an EMBL/GenBank/DDBJ whole genome shotgun (WGS) entry which is preliminary data.</text>
</comment>
<feature type="transmembrane region" description="Helical" evidence="6">
    <location>
        <begin position="35"/>
        <end position="61"/>
    </location>
</feature>
<feature type="transmembrane region" description="Helical" evidence="6">
    <location>
        <begin position="87"/>
        <end position="104"/>
    </location>
</feature>
<gene>
    <name evidence="7" type="ORF">BJ212DRAFT_702138</name>
</gene>
<dbReference type="PANTHER" id="PTHR13180">
    <property type="entry name" value="SMALL MEMBRANE PROTEIN-RELATED"/>
    <property type="match status" value="1"/>
</dbReference>